<name>A0ABY0V5P4_9ACTO</name>
<evidence type="ECO:0000313" key="3">
    <source>
        <dbReference type="Proteomes" id="UP000198976"/>
    </source>
</evidence>
<keyword evidence="3" id="KW-1185">Reference proteome</keyword>
<accession>A0ABY0V5P4</accession>
<feature type="transmembrane region" description="Helical" evidence="1">
    <location>
        <begin position="125"/>
        <end position="148"/>
    </location>
</feature>
<dbReference type="RefSeq" id="WP_092648275.1">
    <property type="nucleotide sequence ID" value="NZ_LT629792.1"/>
</dbReference>
<gene>
    <name evidence="2" type="ORF">SAMN04489714_0422</name>
</gene>
<evidence type="ECO:0000313" key="2">
    <source>
        <dbReference type="EMBL" id="SDT87358.1"/>
    </source>
</evidence>
<dbReference type="Proteomes" id="UP000198976">
    <property type="component" value="Chromosome I"/>
</dbReference>
<feature type="transmembrane region" description="Helical" evidence="1">
    <location>
        <begin position="21"/>
        <end position="40"/>
    </location>
</feature>
<feature type="transmembrane region" description="Helical" evidence="1">
    <location>
        <begin position="89"/>
        <end position="113"/>
    </location>
</feature>
<dbReference type="EMBL" id="LT629792">
    <property type="protein sequence ID" value="SDT87358.1"/>
    <property type="molecule type" value="Genomic_DNA"/>
</dbReference>
<organism evidence="2 3">
    <name type="scientific">Schaalia radingae</name>
    <dbReference type="NCBI Taxonomy" id="131110"/>
    <lineage>
        <taxon>Bacteria</taxon>
        <taxon>Bacillati</taxon>
        <taxon>Actinomycetota</taxon>
        <taxon>Actinomycetes</taxon>
        <taxon>Actinomycetales</taxon>
        <taxon>Actinomycetaceae</taxon>
        <taxon>Schaalia</taxon>
    </lineage>
</organism>
<keyword evidence="1" id="KW-1133">Transmembrane helix</keyword>
<proteinExistence type="predicted"/>
<keyword evidence="1" id="KW-0812">Transmembrane</keyword>
<feature type="transmembrane region" description="Helical" evidence="1">
    <location>
        <begin position="60"/>
        <end position="82"/>
    </location>
</feature>
<reference evidence="2 3" key="1">
    <citation type="submission" date="2016-10" db="EMBL/GenBank/DDBJ databases">
        <authorList>
            <person name="Varghese N."/>
            <person name="Submissions S."/>
        </authorList>
    </citation>
    <scope>NUCLEOTIDE SEQUENCE [LARGE SCALE GENOMIC DNA]</scope>
    <source>
        <strain evidence="2 3">DSM 9169</strain>
    </source>
</reference>
<keyword evidence="1" id="KW-0472">Membrane</keyword>
<sequence>MSDPVRPVGGQMEPNRRPGTVWALLILTLIYCIFSTVRAIKDALTAWPQMTDNGEDLTMVAVVIDLVIIGLCVLLLLGALLVTMRMTRILMLVAGIMTIGWELLSVFSYAVLLQEYHLGRWAIKLGQLGIVIVIVVLTLVPPTARWFAARFTQRRI</sequence>
<protein>
    <submittedName>
        <fullName evidence="2">Uncharacterized protein</fullName>
    </submittedName>
</protein>
<evidence type="ECO:0000256" key="1">
    <source>
        <dbReference type="SAM" id="Phobius"/>
    </source>
</evidence>